<dbReference type="AlphaFoldDB" id="A0A2H0UXX1"/>
<organism evidence="2 3">
    <name type="scientific">bacterium (Candidatus Gribaldobacteria) CG10_big_fil_rev_8_21_14_0_10_41_12</name>
    <dbReference type="NCBI Taxonomy" id="2014277"/>
    <lineage>
        <taxon>Bacteria</taxon>
        <taxon>Candidatus Gribaldobacteria</taxon>
    </lineage>
</organism>
<sequence length="163" mass="18867">MDKKIKNKIEKILQKFAEKTSFDISFELKEIPGQGWLAEIKTNEPEILIGEYGQTLFEIQMLLSRIMRKQIDETVKLDIDINQYKYNKNKHLKELAIQIADRVALLKREELLPMMNSYERRVIHLELASREDVATGSMGEGEERRVVVRPAVGENKPIPSGEV</sequence>
<name>A0A2H0UXX1_9BACT</name>
<feature type="domain" description="R3H" evidence="1">
    <location>
        <begin position="86"/>
        <end position="152"/>
    </location>
</feature>
<evidence type="ECO:0000313" key="2">
    <source>
        <dbReference type="EMBL" id="PIR91049.1"/>
    </source>
</evidence>
<dbReference type="Proteomes" id="UP000228906">
    <property type="component" value="Unassembled WGS sequence"/>
</dbReference>
<gene>
    <name evidence="2" type="ORF">COU03_03290</name>
</gene>
<dbReference type="InterPro" id="IPR034079">
    <property type="entry name" value="R3H_KhpB"/>
</dbReference>
<dbReference type="PROSITE" id="PS51061">
    <property type="entry name" value="R3H"/>
    <property type="match status" value="1"/>
</dbReference>
<dbReference type="EMBL" id="PFAV01000060">
    <property type="protein sequence ID" value="PIR91049.1"/>
    <property type="molecule type" value="Genomic_DNA"/>
</dbReference>
<evidence type="ECO:0000259" key="1">
    <source>
        <dbReference type="PROSITE" id="PS51061"/>
    </source>
</evidence>
<dbReference type="InterPro" id="IPR039247">
    <property type="entry name" value="KhpB"/>
</dbReference>
<accession>A0A2H0UXX1</accession>
<dbReference type="InterPro" id="IPR015946">
    <property type="entry name" value="KH_dom-like_a/b"/>
</dbReference>
<evidence type="ECO:0000313" key="3">
    <source>
        <dbReference type="Proteomes" id="UP000228906"/>
    </source>
</evidence>
<proteinExistence type="predicted"/>
<comment type="caution">
    <text evidence="2">The sequence shown here is derived from an EMBL/GenBank/DDBJ whole genome shotgun (WGS) entry which is preliminary data.</text>
</comment>
<dbReference type="InterPro" id="IPR001374">
    <property type="entry name" value="R3H_dom"/>
</dbReference>
<dbReference type="SUPFAM" id="SSF82708">
    <property type="entry name" value="R3H domain"/>
    <property type="match status" value="1"/>
</dbReference>
<dbReference type="CDD" id="cd02644">
    <property type="entry name" value="R3H_jag"/>
    <property type="match status" value="1"/>
</dbReference>
<dbReference type="PANTHER" id="PTHR35800:SF1">
    <property type="entry name" value="RNA-BINDING PROTEIN KHPB"/>
    <property type="match status" value="1"/>
</dbReference>
<dbReference type="Gene3D" id="3.30.1370.50">
    <property type="entry name" value="R3H-like domain"/>
    <property type="match status" value="1"/>
</dbReference>
<dbReference type="PANTHER" id="PTHR35800">
    <property type="entry name" value="PROTEIN JAG"/>
    <property type="match status" value="1"/>
</dbReference>
<dbReference type="Pfam" id="PF01424">
    <property type="entry name" value="R3H"/>
    <property type="match status" value="1"/>
</dbReference>
<reference evidence="3" key="1">
    <citation type="submission" date="2017-09" db="EMBL/GenBank/DDBJ databases">
        <title>Depth-based differentiation of microbial function through sediment-hosted aquifers and enrichment of novel symbionts in the deep terrestrial subsurface.</title>
        <authorList>
            <person name="Probst A.J."/>
            <person name="Ladd B."/>
            <person name="Jarett J.K."/>
            <person name="Geller-Mcgrath D.E."/>
            <person name="Sieber C.M.K."/>
            <person name="Emerson J.B."/>
            <person name="Anantharaman K."/>
            <person name="Thomas B.C."/>
            <person name="Malmstrom R."/>
            <person name="Stieglmeier M."/>
            <person name="Klingl A."/>
            <person name="Woyke T."/>
            <person name="Ryan C.M."/>
            <person name="Banfield J.F."/>
        </authorList>
    </citation>
    <scope>NUCLEOTIDE SEQUENCE [LARGE SCALE GENOMIC DNA]</scope>
</reference>
<dbReference type="GO" id="GO:0003723">
    <property type="term" value="F:RNA binding"/>
    <property type="evidence" value="ECO:0007669"/>
    <property type="project" value="InterPro"/>
</dbReference>
<protein>
    <recommendedName>
        <fullName evidence="1">R3H domain-containing protein</fullName>
    </recommendedName>
</protein>
<dbReference type="Gene3D" id="3.30.300.20">
    <property type="match status" value="1"/>
</dbReference>
<dbReference type="InterPro" id="IPR036867">
    <property type="entry name" value="R3H_dom_sf"/>
</dbReference>
<dbReference type="SMART" id="SM00393">
    <property type="entry name" value="R3H"/>
    <property type="match status" value="1"/>
</dbReference>